<name>A0A8X6GJB9_TRICU</name>
<dbReference type="Proteomes" id="UP000887116">
    <property type="component" value="Unassembled WGS sequence"/>
</dbReference>
<feature type="chain" id="PRO_5036497728" description="Secreted protein" evidence="1">
    <location>
        <begin position="22"/>
        <end position="81"/>
    </location>
</feature>
<comment type="caution">
    <text evidence="2">The sequence shown here is derived from an EMBL/GenBank/DDBJ whole genome shotgun (WGS) entry which is preliminary data.</text>
</comment>
<feature type="signal peptide" evidence="1">
    <location>
        <begin position="1"/>
        <end position="21"/>
    </location>
</feature>
<keyword evidence="1" id="KW-0732">Signal</keyword>
<reference evidence="2" key="1">
    <citation type="submission" date="2020-07" db="EMBL/GenBank/DDBJ databases">
        <title>Multicomponent nature underlies the extraordinary mechanical properties of spider dragline silk.</title>
        <authorList>
            <person name="Kono N."/>
            <person name="Nakamura H."/>
            <person name="Mori M."/>
            <person name="Yoshida Y."/>
            <person name="Ohtoshi R."/>
            <person name="Malay A.D."/>
            <person name="Moran D.A.P."/>
            <person name="Tomita M."/>
            <person name="Numata K."/>
            <person name="Arakawa K."/>
        </authorList>
    </citation>
    <scope>NUCLEOTIDE SEQUENCE</scope>
</reference>
<protein>
    <recommendedName>
        <fullName evidence="4">Secreted protein</fullName>
    </recommendedName>
</protein>
<dbReference type="AlphaFoldDB" id="A0A8X6GJB9"/>
<keyword evidence="3" id="KW-1185">Reference proteome</keyword>
<evidence type="ECO:0000256" key="1">
    <source>
        <dbReference type="SAM" id="SignalP"/>
    </source>
</evidence>
<dbReference type="EMBL" id="BMAO01005681">
    <property type="protein sequence ID" value="GFR03125.1"/>
    <property type="molecule type" value="Genomic_DNA"/>
</dbReference>
<sequence>MLTKWFAFLVFFYHLFQIAIEEKTLRNKQPKREEQTPQQTTNSPARDYVNRLETIACENSIYCDISIAGSDSGVILLSLLK</sequence>
<gene>
    <name evidence="2" type="ORF">TNCT_613981</name>
</gene>
<organism evidence="2 3">
    <name type="scientific">Trichonephila clavata</name>
    <name type="common">Joro spider</name>
    <name type="synonym">Nephila clavata</name>
    <dbReference type="NCBI Taxonomy" id="2740835"/>
    <lineage>
        <taxon>Eukaryota</taxon>
        <taxon>Metazoa</taxon>
        <taxon>Ecdysozoa</taxon>
        <taxon>Arthropoda</taxon>
        <taxon>Chelicerata</taxon>
        <taxon>Arachnida</taxon>
        <taxon>Araneae</taxon>
        <taxon>Araneomorphae</taxon>
        <taxon>Entelegynae</taxon>
        <taxon>Araneoidea</taxon>
        <taxon>Nephilidae</taxon>
        <taxon>Trichonephila</taxon>
    </lineage>
</organism>
<proteinExistence type="predicted"/>
<evidence type="ECO:0000313" key="3">
    <source>
        <dbReference type="Proteomes" id="UP000887116"/>
    </source>
</evidence>
<evidence type="ECO:0008006" key="4">
    <source>
        <dbReference type="Google" id="ProtNLM"/>
    </source>
</evidence>
<evidence type="ECO:0000313" key="2">
    <source>
        <dbReference type="EMBL" id="GFR03125.1"/>
    </source>
</evidence>
<accession>A0A8X6GJB9</accession>